<dbReference type="SUPFAM" id="SSF161098">
    <property type="entry name" value="MetI-like"/>
    <property type="match status" value="1"/>
</dbReference>
<name>A0A9X2T6Y2_9HYPH</name>
<dbReference type="CDD" id="cd06261">
    <property type="entry name" value="TM_PBP2"/>
    <property type="match status" value="1"/>
</dbReference>
<dbReference type="PROSITE" id="PS50928">
    <property type="entry name" value="ABC_TM1"/>
    <property type="match status" value="1"/>
</dbReference>
<protein>
    <submittedName>
        <fullName evidence="12">Amino acid ABC transporter permease</fullName>
    </submittedName>
</protein>
<evidence type="ECO:0000256" key="6">
    <source>
        <dbReference type="ARBA" id="ARBA00022692"/>
    </source>
</evidence>
<feature type="transmembrane region" description="Helical" evidence="10">
    <location>
        <begin position="61"/>
        <end position="81"/>
    </location>
</feature>
<gene>
    <name evidence="12" type="ORF">NVS89_17650</name>
</gene>
<organism evidence="12 13">
    <name type="scientific">Ancylobacter mangrovi</name>
    <dbReference type="NCBI Taxonomy" id="2972472"/>
    <lineage>
        <taxon>Bacteria</taxon>
        <taxon>Pseudomonadati</taxon>
        <taxon>Pseudomonadota</taxon>
        <taxon>Alphaproteobacteria</taxon>
        <taxon>Hyphomicrobiales</taxon>
        <taxon>Xanthobacteraceae</taxon>
        <taxon>Ancylobacter</taxon>
    </lineage>
</organism>
<keyword evidence="7" id="KW-0029">Amino-acid transport</keyword>
<dbReference type="PANTHER" id="PTHR30614:SF20">
    <property type="entry name" value="GLUTAMINE TRANSPORT SYSTEM PERMEASE PROTEIN GLNP"/>
    <property type="match status" value="1"/>
</dbReference>
<evidence type="ECO:0000313" key="12">
    <source>
        <dbReference type="EMBL" id="MCS0496914.1"/>
    </source>
</evidence>
<dbReference type="NCBIfam" id="TIGR01726">
    <property type="entry name" value="HEQRo_perm_3TM"/>
    <property type="match status" value="1"/>
</dbReference>
<comment type="similarity">
    <text evidence="3">Belongs to the binding-protein-dependent transport system permease family. HisMQ subfamily.</text>
</comment>
<dbReference type="Proteomes" id="UP001151088">
    <property type="component" value="Unassembled WGS sequence"/>
</dbReference>
<keyword evidence="6 10" id="KW-0812">Transmembrane</keyword>
<keyword evidence="9 10" id="KW-0472">Membrane</keyword>
<evidence type="ECO:0000256" key="4">
    <source>
        <dbReference type="ARBA" id="ARBA00022448"/>
    </source>
</evidence>
<evidence type="ECO:0000313" key="13">
    <source>
        <dbReference type="Proteomes" id="UP001151088"/>
    </source>
</evidence>
<feature type="transmembrane region" description="Helical" evidence="10">
    <location>
        <begin position="15"/>
        <end position="41"/>
    </location>
</feature>
<comment type="caution">
    <text evidence="12">The sequence shown here is derived from an EMBL/GenBank/DDBJ whole genome shotgun (WGS) entry which is preliminary data.</text>
</comment>
<dbReference type="GO" id="GO:0006865">
    <property type="term" value="P:amino acid transport"/>
    <property type="evidence" value="ECO:0007669"/>
    <property type="project" value="UniProtKB-KW"/>
</dbReference>
<dbReference type="InterPro" id="IPR043429">
    <property type="entry name" value="ArtM/GltK/GlnP/TcyL/YhdX-like"/>
</dbReference>
<dbReference type="PANTHER" id="PTHR30614">
    <property type="entry name" value="MEMBRANE COMPONENT OF AMINO ACID ABC TRANSPORTER"/>
    <property type="match status" value="1"/>
</dbReference>
<evidence type="ECO:0000256" key="2">
    <source>
        <dbReference type="ARBA" id="ARBA00004429"/>
    </source>
</evidence>
<accession>A0A9X2T6Y2</accession>
<sequence length="239" mass="25510">MHVIFVNQEILAQGLVMTLALTFCVLIAATAVATILAAGMLSRSALLRVPARILVEIMRDIPLFVTVMMIYFVAPTIGIALDPFEATVAGLGAWGGANGAIIIRAGIQAVSSGQREACAALGLHRFQALRLVILPQALRPILPPYLGLVTQLVQATSIGALIGVRELLRSAQIVIERATIMEGGLSPFTLYAAVLVVYFVICFALSLASARMEAVLSRHEQPSSSAKPRLSRLRLMPRG</sequence>
<dbReference type="Pfam" id="PF00528">
    <property type="entry name" value="BPD_transp_1"/>
    <property type="match status" value="1"/>
</dbReference>
<evidence type="ECO:0000256" key="1">
    <source>
        <dbReference type="ARBA" id="ARBA00003159"/>
    </source>
</evidence>
<evidence type="ECO:0000256" key="3">
    <source>
        <dbReference type="ARBA" id="ARBA00010072"/>
    </source>
</evidence>
<evidence type="ECO:0000256" key="7">
    <source>
        <dbReference type="ARBA" id="ARBA00022970"/>
    </source>
</evidence>
<dbReference type="Gene3D" id="1.10.3720.10">
    <property type="entry name" value="MetI-like"/>
    <property type="match status" value="1"/>
</dbReference>
<comment type="subcellular location">
    <subcellularLocation>
        <location evidence="2">Cell inner membrane</location>
        <topology evidence="2">Multi-pass membrane protein</topology>
    </subcellularLocation>
    <subcellularLocation>
        <location evidence="10">Cell membrane</location>
        <topology evidence="10">Multi-pass membrane protein</topology>
    </subcellularLocation>
</comment>
<evidence type="ECO:0000256" key="5">
    <source>
        <dbReference type="ARBA" id="ARBA00022475"/>
    </source>
</evidence>
<comment type="function">
    <text evidence="1">Part of the binding-protein-dependent transport system for glutamine; probably responsible for the translocation of the substrate across the membrane.</text>
</comment>
<dbReference type="InterPro" id="IPR010065">
    <property type="entry name" value="AA_ABC_transptr_permease_3TM"/>
</dbReference>
<keyword evidence="13" id="KW-1185">Reference proteome</keyword>
<keyword evidence="8 10" id="KW-1133">Transmembrane helix</keyword>
<dbReference type="InterPro" id="IPR000515">
    <property type="entry name" value="MetI-like"/>
</dbReference>
<reference evidence="12" key="1">
    <citation type="submission" date="2022-08" db="EMBL/GenBank/DDBJ databases">
        <authorList>
            <person name="Li F."/>
        </authorList>
    </citation>
    <scope>NUCLEOTIDE SEQUENCE</scope>
    <source>
        <strain evidence="12">MQZ15Z-1</strain>
    </source>
</reference>
<dbReference type="EMBL" id="JANTHZ010000008">
    <property type="protein sequence ID" value="MCS0496914.1"/>
    <property type="molecule type" value="Genomic_DNA"/>
</dbReference>
<evidence type="ECO:0000256" key="10">
    <source>
        <dbReference type="RuleBase" id="RU363032"/>
    </source>
</evidence>
<dbReference type="InterPro" id="IPR035906">
    <property type="entry name" value="MetI-like_sf"/>
</dbReference>
<dbReference type="GO" id="GO:0022857">
    <property type="term" value="F:transmembrane transporter activity"/>
    <property type="evidence" value="ECO:0007669"/>
    <property type="project" value="InterPro"/>
</dbReference>
<feature type="domain" description="ABC transmembrane type-1" evidence="11">
    <location>
        <begin position="15"/>
        <end position="209"/>
    </location>
</feature>
<feature type="transmembrane region" description="Helical" evidence="10">
    <location>
        <begin position="188"/>
        <end position="208"/>
    </location>
</feature>
<proteinExistence type="inferred from homology"/>
<keyword evidence="4 10" id="KW-0813">Transport</keyword>
<dbReference type="GO" id="GO:0043190">
    <property type="term" value="C:ATP-binding cassette (ABC) transporter complex"/>
    <property type="evidence" value="ECO:0007669"/>
    <property type="project" value="InterPro"/>
</dbReference>
<evidence type="ECO:0000256" key="8">
    <source>
        <dbReference type="ARBA" id="ARBA00022989"/>
    </source>
</evidence>
<evidence type="ECO:0000256" key="9">
    <source>
        <dbReference type="ARBA" id="ARBA00023136"/>
    </source>
</evidence>
<keyword evidence="5" id="KW-1003">Cell membrane</keyword>
<dbReference type="RefSeq" id="WP_258734072.1">
    <property type="nucleotide sequence ID" value="NZ_JANTHZ010000008.1"/>
</dbReference>
<evidence type="ECO:0000259" key="11">
    <source>
        <dbReference type="PROSITE" id="PS50928"/>
    </source>
</evidence>
<dbReference type="AlphaFoldDB" id="A0A9X2T6Y2"/>